<proteinExistence type="inferred from homology"/>
<evidence type="ECO:0000256" key="9">
    <source>
        <dbReference type="ARBA" id="ARBA00023049"/>
    </source>
</evidence>
<dbReference type="GO" id="GO:0006508">
    <property type="term" value="P:proteolysis"/>
    <property type="evidence" value="ECO:0007669"/>
    <property type="project" value="UniProtKB-KW"/>
</dbReference>
<keyword evidence="6" id="KW-0732">Signal</keyword>
<keyword evidence="3" id="KW-0121">Carboxypeptidase</keyword>
<accession>A0A8K0CNG3</accession>
<evidence type="ECO:0000256" key="8">
    <source>
        <dbReference type="ARBA" id="ARBA00022833"/>
    </source>
</evidence>
<dbReference type="Pfam" id="PF02244">
    <property type="entry name" value="Propep_M14"/>
    <property type="match status" value="1"/>
</dbReference>
<protein>
    <recommendedName>
        <fullName evidence="11">Zinc carboxypeptidase A 1</fullName>
    </recommendedName>
</protein>
<evidence type="ECO:0000256" key="5">
    <source>
        <dbReference type="ARBA" id="ARBA00022723"/>
    </source>
</evidence>
<comment type="cofactor">
    <cofactor evidence="1">
        <name>Zn(2+)</name>
        <dbReference type="ChEBI" id="CHEBI:29105"/>
    </cofactor>
</comment>
<dbReference type="InterPro" id="IPR003146">
    <property type="entry name" value="M14A_act_pep"/>
</dbReference>
<sequence>MIVLILLLLAITAADEYVSYKDYKVYHVKPSTKEHLRVLKSLKNNTNIDFWTPLYNTSIEPVNIMAAPKFQDQFVKILEQQNISYEITVDDVEEVIIEERKELYNAPPRQSGHITFDRYYNYSEIQAYLYELADKKPNLVSLEDYGRSYEKRKLTLVHIPPENDERKPVIFIDAGMHAREWISPAQVLYIIYMLVQEPNNEWIQNIDFIIIPLINPDGYEYTHTTDRMWRKTRSKGKRCYGVDPNRNFDYQWSGLGSEPYECGNVYAGKRPFSEPETLYLSKVIMRYSKRIKLYLSFHSAAACFLYPWSHIPALPKNHRELYGVASKAAMAILNATGTKYTVGTSYNVLGPAAGSSSDWVYAVARVKLAYVVELPEGHDNIFVIFPEDILGVVKETCEGIKVFFKYIKRKYVSEKTKEPIVFGNSIKYASSTTKQVPQNIFVILFNVILWKTQPRTNPIISMVSVRDL</sequence>
<gene>
    <name evidence="14" type="ORF">ILUMI_18826</name>
</gene>
<evidence type="ECO:0000256" key="10">
    <source>
        <dbReference type="ARBA" id="ARBA00023157"/>
    </source>
</evidence>
<dbReference type="EMBL" id="VTPC01083947">
    <property type="protein sequence ID" value="KAF2887347.1"/>
    <property type="molecule type" value="Genomic_DNA"/>
</dbReference>
<keyword evidence="8" id="KW-0862">Zinc</keyword>
<dbReference type="InterPro" id="IPR057246">
    <property type="entry name" value="CARBOXYPEPT_ZN_1"/>
</dbReference>
<dbReference type="PROSITE" id="PS00132">
    <property type="entry name" value="CARBOXYPEPT_ZN_1"/>
    <property type="match status" value="1"/>
</dbReference>
<dbReference type="SUPFAM" id="SSF53187">
    <property type="entry name" value="Zn-dependent exopeptidases"/>
    <property type="match status" value="1"/>
</dbReference>
<dbReference type="Pfam" id="PF00246">
    <property type="entry name" value="Peptidase_M14"/>
    <property type="match status" value="1"/>
</dbReference>
<evidence type="ECO:0000313" key="14">
    <source>
        <dbReference type="EMBL" id="KAF2887347.1"/>
    </source>
</evidence>
<feature type="active site" description="Proton donor/acceptor" evidence="12">
    <location>
        <position position="373"/>
    </location>
</feature>
<keyword evidence="9" id="KW-0482">Metalloprotease</keyword>
<dbReference type="SUPFAM" id="SSF54897">
    <property type="entry name" value="Protease propeptides/inhibitors"/>
    <property type="match status" value="1"/>
</dbReference>
<keyword evidence="7" id="KW-0378">Hydrolase</keyword>
<dbReference type="PANTHER" id="PTHR11705">
    <property type="entry name" value="PROTEASE FAMILY M14 CARBOXYPEPTIDASE A,B"/>
    <property type="match status" value="1"/>
</dbReference>
<reference evidence="14" key="1">
    <citation type="submission" date="2019-08" db="EMBL/GenBank/DDBJ databases">
        <title>The genome of the North American firefly Photinus pyralis.</title>
        <authorList>
            <consortium name="Photinus pyralis genome working group"/>
            <person name="Fallon T.R."/>
            <person name="Sander Lower S.E."/>
            <person name="Weng J.-K."/>
        </authorList>
    </citation>
    <scope>NUCLEOTIDE SEQUENCE</scope>
    <source>
        <strain evidence="14">TRF0915ILg1</strain>
        <tissue evidence="14">Whole body</tissue>
    </source>
</reference>
<dbReference type="InterPro" id="IPR000834">
    <property type="entry name" value="Peptidase_M14"/>
</dbReference>
<dbReference type="PANTHER" id="PTHR11705:SF140">
    <property type="entry name" value="FI02848P-RELATED"/>
    <property type="match status" value="1"/>
</dbReference>
<dbReference type="PROSITE" id="PS52035">
    <property type="entry name" value="PEPTIDASE_M14"/>
    <property type="match status" value="1"/>
</dbReference>
<dbReference type="GO" id="GO:0005615">
    <property type="term" value="C:extracellular space"/>
    <property type="evidence" value="ECO:0007669"/>
    <property type="project" value="TreeGrafter"/>
</dbReference>
<dbReference type="PRINTS" id="PR00765">
    <property type="entry name" value="CRBOXYPTASEA"/>
</dbReference>
<feature type="domain" description="Peptidase M14" evidence="13">
    <location>
        <begin position="118"/>
        <end position="407"/>
    </location>
</feature>
<dbReference type="OrthoDB" id="3626597at2759"/>
<evidence type="ECO:0000256" key="6">
    <source>
        <dbReference type="ARBA" id="ARBA00022729"/>
    </source>
</evidence>
<dbReference type="FunFam" id="3.40.630.10:FF:000084">
    <property type="entry name" value="Carboxypeptidase B2"/>
    <property type="match status" value="1"/>
</dbReference>
<evidence type="ECO:0000313" key="15">
    <source>
        <dbReference type="Proteomes" id="UP000801492"/>
    </source>
</evidence>
<evidence type="ECO:0000256" key="4">
    <source>
        <dbReference type="ARBA" id="ARBA00022670"/>
    </source>
</evidence>
<dbReference type="CDD" id="cd03860">
    <property type="entry name" value="M14_CP_A-B_like"/>
    <property type="match status" value="1"/>
</dbReference>
<evidence type="ECO:0000256" key="12">
    <source>
        <dbReference type="PROSITE-ProRule" id="PRU01379"/>
    </source>
</evidence>
<keyword evidence="5" id="KW-0479">Metal-binding</keyword>
<evidence type="ECO:0000256" key="3">
    <source>
        <dbReference type="ARBA" id="ARBA00022645"/>
    </source>
</evidence>
<organism evidence="14 15">
    <name type="scientific">Ignelater luminosus</name>
    <name type="common">Cucubano</name>
    <name type="synonym">Pyrophorus luminosus</name>
    <dbReference type="NCBI Taxonomy" id="2038154"/>
    <lineage>
        <taxon>Eukaryota</taxon>
        <taxon>Metazoa</taxon>
        <taxon>Ecdysozoa</taxon>
        <taxon>Arthropoda</taxon>
        <taxon>Hexapoda</taxon>
        <taxon>Insecta</taxon>
        <taxon>Pterygota</taxon>
        <taxon>Neoptera</taxon>
        <taxon>Endopterygota</taxon>
        <taxon>Coleoptera</taxon>
        <taxon>Polyphaga</taxon>
        <taxon>Elateriformia</taxon>
        <taxon>Elateroidea</taxon>
        <taxon>Elateridae</taxon>
        <taxon>Agrypninae</taxon>
        <taxon>Pyrophorini</taxon>
        <taxon>Ignelater</taxon>
    </lineage>
</organism>
<evidence type="ECO:0000256" key="7">
    <source>
        <dbReference type="ARBA" id="ARBA00022801"/>
    </source>
</evidence>
<dbReference type="InterPro" id="IPR036990">
    <property type="entry name" value="M14A-like_propep"/>
</dbReference>
<dbReference type="FunFam" id="3.30.70.340:FF:000002">
    <property type="entry name" value="Carboxypeptidase A"/>
    <property type="match status" value="1"/>
</dbReference>
<comment type="caution">
    <text evidence="14">The sequence shown here is derived from an EMBL/GenBank/DDBJ whole genome shotgun (WGS) entry which is preliminary data.</text>
</comment>
<evidence type="ECO:0000259" key="13">
    <source>
        <dbReference type="PROSITE" id="PS52035"/>
    </source>
</evidence>
<dbReference type="GO" id="GO:0004181">
    <property type="term" value="F:metallocarboxypeptidase activity"/>
    <property type="evidence" value="ECO:0007669"/>
    <property type="project" value="InterPro"/>
</dbReference>
<comment type="similarity">
    <text evidence="2 12">Belongs to the peptidase M14 family.</text>
</comment>
<name>A0A8K0CNG3_IGNLU</name>
<dbReference type="Gene3D" id="3.40.630.10">
    <property type="entry name" value="Zn peptidases"/>
    <property type="match status" value="1"/>
</dbReference>
<evidence type="ECO:0000256" key="1">
    <source>
        <dbReference type="ARBA" id="ARBA00001947"/>
    </source>
</evidence>
<keyword evidence="15" id="KW-1185">Reference proteome</keyword>
<keyword evidence="10" id="KW-1015">Disulfide bond</keyword>
<dbReference type="Gene3D" id="3.30.70.340">
    <property type="entry name" value="Metallocarboxypeptidase-like"/>
    <property type="match status" value="1"/>
</dbReference>
<dbReference type="GO" id="GO:0008270">
    <property type="term" value="F:zinc ion binding"/>
    <property type="evidence" value="ECO:0007669"/>
    <property type="project" value="InterPro"/>
</dbReference>
<evidence type="ECO:0000256" key="2">
    <source>
        <dbReference type="ARBA" id="ARBA00005988"/>
    </source>
</evidence>
<dbReference type="SMART" id="SM00631">
    <property type="entry name" value="Zn_pept"/>
    <property type="match status" value="1"/>
</dbReference>
<evidence type="ECO:0000256" key="11">
    <source>
        <dbReference type="ARBA" id="ARBA00069039"/>
    </source>
</evidence>
<dbReference type="AlphaFoldDB" id="A0A8K0CNG3"/>
<dbReference type="Proteomes" id="UP000801492">
    <property type="component" value="Unassembled WGS sequence"/>
</dbReference>
<keyword evidence="4" id="KW-0645">Protease</keyword>